<gene>
    <name evidence="1" type="ORF">PCASD_00295</name>
</gene>
<reference evidence="1 2" key="1">
    <citation type="submission" date="2017-11" db="EMBL/GenBank/DDBJ databases">
        <title>De novo assembly and phasing of dikaryotic genomes from two isolates of Puccinia coronata f. sp. avenae, the causal agent of oat crown rust.</title>
        <authorList>
            <person name="Miller M.E."/>
            <person name="Zhang Y."/>
            <person name="Omidvar V."/>
            <person name="Sperschneider J."/>
            <person name="Schwessinger B."/>
            <person name="Raley C."/>
            <person name="Palmer J.M."/>
            <person name="Garnica D."/>
            <person name="Upadhyaya N."/>
            <person name="Rathjen J."/>
            <person name="Taylor J.M."/>
            <person name="Park R.F."/>
            <person name="Dodds P.N."/>
            <person name="Hirsch C.D."/>
            <person name="Kianian S.F."/>
            <person name="Figueroa M."/>
        </authorList>
    </citation>
    <scope>NUCLEOTIDE SEQUENCE [LARGE SCALE GENOMIC DNA]</scope>
    <source>
        <strain evidence="1">12SD80</strain>
    </source>
</reference>
<name>A0A2N5VNE9_9BASI</name>
<proteinExistence type="predicted"/>
<evidence type="ECO:0000313" key="1">
    <source>
        <dbReference type="EMBL" id="PLW51522.1"/>
    </source>
</evidence>
<protein>
    <submittedName>
        <fullName evidence="1">Uncharacterized protein</fullName>
    </submittedName>
</protein>
<dbReference type="EMBL" id="PGCI01000005">
    <property type="protein sequence ID" value="PLW51522.1"/>
    <property type="molecule type" value="Genomic_DNA"/>
</dbReference>
<dbReference type="AlphaFoldDB" id="A0A2N5VNE9"/>
<organism evidence="1 2">
    <name type="scientific">Puccinia coronata f. sp. avenae</name>
    <dbReference type="NCBI Taxonomy" id="200324"/>
    <lineage>
        <taxon>Eukaryota</taxon>
        <taxon>Fungi</taxon>
        <taxon>Dikarya</taxon>
        <taxon>Basidiomycota</taxon>
        <taxon>Pucciniomycotina</taxon>
        <taxon>Pucciniomycetes</taxon>
        <taxon>Pucciniales</taxon>
        <taxon>Pucciniaceae</taxon>
        <taxon>Puccinia</taxon>
    </lineage>
</organism>
<comment type="caution">
    <text evidence="1">The sequence shown here is derived from an EMBL/GenBank/DDBJ whole genome shotgun (WGS) entry which is preliminary data.</text>
</comment>
<dbReference type="Proteomes" id="UP000235392">
    <property type="component" value="Unassembled WGS sequence"/>
</dbReference>
<evidence type="ECO:0000313" key="2">
    <source>
        <dbReference type="Proteomes" id="UP000235392"/>
    </source>
</evidence>
<sequence>MDFGPVATPRTLVDAGLSPCACLPQAAQHCCNINGAFGKLDGNIGRRNLAVPTAAQSPFREPTAALTESIRF</sequence>
<accession>A0A2N5VNE9</accession>